<evidence type="ECO:0000256" key="6">
    <source>
        <dbReference type="SAM" id="MobiDB-lite"/>
    </source>
</evidence>
<keyword evidence="1 4" id="KW-0645">Protease</keyword>
<dbReference type="OrthoDB" id="206201at2759"/>
<organism evidence="8 9">
    <name type="scientific">Fusarium oxysporum NRRL 32931</name>
    <dbReference type="NCBI Taxonomy" id="660029"/>
    <lineage>
        <taxon>Eukaryota</taxon>
        <taxon>Fungi</taxon>
        <taxon>Dikarya</taxon>
        <taxon>Ascomycota</taxon>
        <taxon>Pezizomycotina</taxon>
        <taxon>Sordariomycetes</taxon>
        <taxon>Hypocreomycetidae</taxon>
        <taxon>Hypocreales</taxon>
        <taxon>Nectriaceae</taxon>
        <taxon>Fusarium</taxon>
        <taxon>Fusarium oxysporum species complex</taxon>
    </lineage>
</organism>
<evidence type="ECO:0000313" key="9">
    <source>
        <dbReference type="Proteomes" id="UP000030753"/>
    </source>
</evidence>
<comment type="similarity">
    <text evidence="4 5">Belongs to the peptidase S8 family.</text>
</comment>
<dbReference type="GO" id="GO:0004252">
    <property type="term" value="F:serine-type endopeptidase activity"/>
    <property type="evidence" value="ECO:0007669"/>
    <property type="project" value="UniProtKB-UniRule"/>
</dbReference>
<dbReference type="InterPro" id="IPR015500">
    <property type="entry name" value="Peptidase_S8_subtilisin-rel"/>
</dbReference>
<protein>
    <recommendedName>
        <fullName evidence="7">Peptidase S8/S53 domain-containing protein</fullName>
    </recommendedName>
</protein>
<evidence type="ECO:0000256" key="2">
    <source>
        <dbReference type="ARBA" id="ARBA00022801"/>
    </source>
</evidence>
<feature type="domain" description="Peptidase S8/S53" evidence="7">
    <location>
        <begin position="365"/>
        <end position="596"/>
    </location>
</feature>
<dbReference type="PROSITE" id="PS00136">
    <property type="entry name" value="SUBTILASE_ASP"/>
    <property type="match status" value="1"/>
</dbReference>
<dbReference type="SUPFAM" id="SSF52743">
    <property type="entry name" value="Subtilisin-like"/>
    <property type="match status" value="1"/>
</dbReference>
<evidence type="ECO:0000313" key="8">
    <source>
        <dbReference type="EMBL" id="EWY80037.1"/>
    </source>
</evidence>
<dbReference type="GO" id="GO:0006508">
    <property type="term" value="P:proteolysis"/>
    <property type="evidence" value="ECO:0007669"/>
    <property type="project" value="UniProtKB-KW"/>
</dbReference>
<dbReference type="PRINTS" id="PR00723">
    <property type="entry name" value="SUBTILISIN"/>
</dbReference>
<dbReference type="CDD" id="cd00306">
    <property type="entry name" value="Peptidases_S8_S53"/>
    <property type="match status" value="1"/>
</dbReference>
<evidence type="ECO:0000256" key="1">
    <source>
        <dbReference type="ARBA" id="ARBA00022670"/>
    </source>
</evidence>
<evidence type="ECO:0000256" key="3">
    <source>
        <dbReference type="ARBA" id="ARBA00022825"/>
    </source>
</evidence>
<feature type="region of interest" description="Disordered" evidence="6">
    <location>
        <begin position="1"/>
        <end position="21"/>
    </location>
</feature>
<reference evidence="8 9" key="1">
    <citation type="submission" date="2011-06" db="EMBL/GenBank/DDBJ databases">
        <title>The Genome Sequence of Fusarium oxysporum FOSC 3-a.</title>
        <authorList>
            <consortium name="The Broad Institute Genome Sequencing Platform"/>
            <person name="Ma L.-J."/>
            <person name="Gale L.R."/>
            <person name="Schwartz D.C."/>
            <person name="Zhou S."/>
            <person name="Corby-Kistler H."/>
            <person name="Young S.K."/>
            <person name="Zeng Q."/>
            <person name="Gargeya S."/>
            <person name="Fitzgerald M."/>
            <person name="Haas B."/>
            <person name="Abouelleil A."/>
            <person name="Alvarado L."/>
            <person name="Arachchi H.M."/>
            <person name="Berlin A."/>
            <person name="Brown A."/>
            <person name="Chapman S.B."/>
            <person name="Chen Z."/>
            <person name="Dunbar C."/>
            <person name="Freedman E."/>
            <person name="Gearin G."/>
            <person name="Gellesch M."/>
            <person name="Goldberg J."/>
            <person name="Griggs A."/>
            <person name="Gujja S."/>
            <person name="Heiman D."/>
            <person name="Howarth C."/>
            <person name="Larson L."/>
            <person name="Lui A."/>
            <person name="MacDonald P.J.P."/>
            <person name="Mehta T."/>
            <person name="Montmayeur A."/>
            <person name="Murphy C."/>
            <person name="Neiman D."/>
            <person name="Pearson M."/>
            <person name="Priest M."/>
            <person name="Roberts A."/>
            <person name="Saif S."/>
            <person name="Shea T."/>
            <person name="Shenoy N."/>
            <person name="Sisk P."/>
            <person name="Stolte C."/>
            <person name="Sykes S."/>
            <person name="Wortman J."/>
            <person name="Nusbaum C."/>
            <person name="Birren B."/>
        </authorList>
    </citation>
    <scope>NUCLEOTIDE SEQUENCE [LARGE SCALE GENOMIC DNA]</scope>
    <source>
        <strain evidence="9">FOSC 3-a</strain>
    </source>
</reference>
<dbReference type="InterPro" id="IPR023828">
    <property type="entry name" value="Peptidase_S8_Ser-AS"/>
</dbReference>
<dbReference type="PROSITE" id="PS51892">
    <property type="entry name" value="SUBTILASE"/>
    <property type="match status" value="1"/>
</dbReference>
<dbReference type="EMBL" id="JH717851">
    <property type="protein sequence ID" value="EWY80037.1"/>
    <property type="molecule type" value="Genomic_DNA"/>
</dbReference>
<dbReference type="PROSITE" id="PS00138">
    <property type="entry name" value="SUBTILASE_SER"/>
    <property type="match status" value="1"/>
</dbReference>
<dbReference type="InterPro" id="IPR029058">
    <property type="entry name" value="AB_hydrolase_fold"/>
</dbReference>
<evidence type="ECO:0000259" key="7">
    <source>
        <dbReference type="Pfam" id="PF00082"/>
    </source>
</evidence>
<feature type="active site" description="Charge relay system" evidence="4">
    <location>
        <position position="412"/>
    </location>
</feature>
<dbReference type="InterPro" id="IPR052374">
    <property type="entry name" value="SERAC1"/>
</dbReference>
<dbReference type="PANTHER" id="PTHR48182:SF3">
    <property type="entry name" value="DUF676 DOMAIN-CONTAINING PROTEIN"/>
    <property type="match status" value="1"/>
</dbReference>
<accession>W9HCT2</accession>
<keyword evidence="2 4" id="KW-0378">Hydrolase</keyword>
<name>W9HCT2_FUSOX</name>
<dbReference type="InterPro" id="IPR023827">
    <property type="entry name" value="Peptidase_S8_Asp-AS"/>
</dbReference>
<feature type="active site" description="Charge relay system" evidence="4">
    <location>
        <position position="569"/>
    </location>
</feature>
<dbReference type="Gene3D" id="3.40.50.200">
    <property type="entry name" value="Peptidase S8/S53 domain"/>
    <property type="match status" value="1"/>
</dbReference>
<dbReference type="SUPFAM" id="SSF53474">
    <property type="entry name" value="alpha/beta-Hydrolases"/>
    <property type="match status" value="1"/>
</dbReference>
<dbReference type="AlphaFoldDB" id="W9HCT2"/>
<sequence>MFRRRSHNTMRQEEMSPDKNPTSFLENDWDLHIVNDGTDKTVPSEGVDIVAIHGMNGHWRSSWTHRVTQTMWLESLLPFEIPRSRVMSYGFPHTAFKFSPKKSSLVSSYEIAKRLLDLLSSVRREEQSRRPIIFLCHSTGGILLKRVLVMSFLQFEDIFLSVRCIAFFGTPHRGATPGIVSMGQTVTTIARLAQLFFGQLHENDALNPLSKNYTANLEELNDEFVSVMKISNKISVLSFYETMTTNLGTLNTKVVDKYSAILGFHQLETVYAIDSNHASLVKYRDADDPNYRLVLEQIKRITETLSNYSTLESRIGSYYPFERDDHRPLSELEEMKGLRADKWFENLKILVHDIVADRADERDDRIRVAVLDTGIDFDHPLIAESQSRIKQRKSFLPEHVTGPADTSDMNGHGTHVTHILMKTAPNADIYVGRIFFEGKEFEMEENADKIAEAIRHATTKWDVDIISMSWGGPNDISPIKDAIREAFYHGVTLFAAASNDGRMSNVAFPARMRQVICVNSLDGYGRPSNFNPPAKPDTNIAALGEFIDAAWPWPIRGKGGQTIRKAGTSMATPVAAAIGALILEYANQDDMEGNKVEAPEQLSHCDEIRRILIEMSREMDGFLCLMPGDLFYKKYRDRTMHGLICARINETVNGLSR</sequence>
<keyword evidence="3 4" id="KW-0720">Serine protease</keyword>
<gene>
    <name evidence="8" type="ORF">FOYG_16834</name>
</gene>
<dbReference type="Pfam" id="PF00082">
    <property type="entry name" value="Peptidase_S8"/>
    <property type="match status" value="1"/>
</dbReference>
<dbReference type="InterPro" id="IPR036852">
    <property type="entry name" value="Peptidase_S8/S53_dom_sf"/>
</dbReference>
<feature type="active site" description="Charge relay system" evidence="4">
    <location>
        <position position="372"/>
    </location>
</feature>
<evidence type="ECO:0000256" key="4">
    <source>
        <dbReference type="PROSITE-ProRule" id="PRU01240"/>
    </source>
</evidence>
<dbReference type="Gene3D" id="3.40.50.1820">
    <property type="entry name" value="alpha/beta hydrolase"/>
    <property type="match status" value="1"/>
</dbReference>
<dbReference type="InterPro" id="IPR000209">
    <property type="entry name" value="Peptidase_S8/S53_dom"/>
</dbReference>
<evidence type="ECO:0000256" key="5">
    <source>
        <dbReference type="RuleBase" id="RU003355"/>
    </source>
</evidence>
<dbReference type="PANTHER" id="PTHR48182">
    <property type="entry name" value="PROTEIN SERAC1"/>
    <property type="match status" value="1"/>
</dbReference>
<proteinExistence type="inferred from homology"/>
<dbReference type="Proteomes" id="UP000030753">
    <property type="component" value="Unassembled WGS sequence"/>
</dbReference>